<protein>
    <submittedName>
        <fullName evidence="1">Uncharacterized protein</fullName>
    </submittedName>
</protein>
<comment type="caution">
    <text evidence="1">The sequence shown here is derived from an EMBL/GenBank/DDBJ whole genome shotgun (WGS) entry which is preliminary data.</text>
</comment>
<name>A0A0A6P2K8_9GAMM</name>
<accession>A0A0A6P2K8</accession>
<dbReference type="Gene3D" id="3.40.1410.10">
    <property type="entry name" value="Chorismate lyase-like"/>
    <property type="match status" value="1"/>
</dbReference>
<evidence type="ECO:0000313" key="1">
    <source>
        <dbReference type="EMBL" id="OAD24133.1"/>
    </source>
</evidence>
<evidence type="ECO:0000313" key="2">
    <source>
        <dbReference type="Proteomes" id="UP000076962"/>
    </source>
</evidence>
<sequence length="172" mass="20450">MEKFSQIEPLVNVNIISTALLNRFPSLQFEVLNHTIKPGSFEFEENKSRIIWNQNFHSTYYRAIRFNLTDKEKTPAIYAESFLNLIHGNDHLIAQELEASLEASNESLGNFILRRWNETELEFTTICIENLLGKDIPIIFGVEKENRFVFRRRIIKTKEHQFLIYEYFPIEY</sequence>
<dbReference type="InterPro" id="IPR028978">
    <property type="entry name" value="Chorismate_lyase_/UTRA_dom_sf"/>
</dbReference>
<organism evidence="1 2">
    <name type="scientific">Candidatus Thiomargarita nelsonii</name>
    <dbReference type="NCBI Taxonomy" id="1003181"/>
    <lineage>
        <taxon>Bacteria</taxon>
        <taxon>Pseudomonadati</taxon>
        <taxon>Pseudomonadota</taxon>
        <taxon>Gammaproteobacteria</taxon>
        <taxon>Thiotrichales</taxon>
        <taxon>Thiotrichaceae</taxon>
        <taxon>Thiomargarita</taxon>
    </lineage>
</organism>
<dbReference type="Proteomes" id="UP000076962">
    <property type="component" value="Unassembled WGS sequence"/>
</dbReference>
<dbReference type="EMBL" id="LUTY01000001">
    <property type="protein sequence ID" value="OAD24133.1"/>
    <property type="molecule type" value="Genomic_DNA"/>
</dbReference>
<keyword evidence="2" id="KW-1185">Reference proteome</keyword>
<reference evidence="1 2" key="1">
    <citation type="submission" date="2016-05" db="EMBL/GenBank/DDBJ databases">
        <title>Single-cell genome of chain-forming Candidatus Thiomargarita nelsonii and comparison to other large sulfur-oxidizing bacteria.</title>
        <authorList>
            <person name="Winkel M."/>
            <person name="Salman V."/>
            <person name="Woyke T."/>
            <person name="Schulz-Vogt H."/>
            <person name="Richter M."/>
            <person name="Flood B."/>
            <person name="Bailey J."/>
            <person name="Amann R."/>
            <person name="Mussmann M."/>
        </authorList>
    </citation>
    <scope>NUCLEOTIDE SEQUENCE [LARGE SCALE GENOMIC DNA]</scope>
    <source>
        <strain evidence="1 2">THI036</strain>
    </source>
</reference>
<proteinExistence type="predicted"/>
<gene>
    <name evidence="1" type="ORF">THIOM_000001</name>
</gene>
<dbReference type="AlphaFoldDB" id="A0A0A6P2K8"/>